<dbReference type="Proteomes" id="UP001066276">
    <property type="component" value="Chromosome 3_1"/>
</dbReference>
<dbReference type="AlphaFoldDB" id="A0AAV7UJA6"/>
<proteinExistence type="predicted"/>
<gene>
    <name evidence="2" type="ORF">NDU88_004471</name>
</gene>
<feature type="compositionally biased region" description="Acidic residues" evidence="1">
    <location>
        <begin position="61"/>
        <end position="79"/>
    </location>
</feature>
<evidence type="ECO:0000313" key="3">
    <source>
        <dbReference type="Proteomes" id="UP001066276"/>
    </source>
</evidence>
<dbReference type="EMBL" id="JANPWB010000005">
    <property type="protein sequence ID" value="KAJ1187697.1"/>
    <property type="molecule type" value="Genomic_DNA"/>
</dbReference>
<reference evidence="2" key="1">
    <citation type="journal article" date="2022" name="bioRxiv">
        <title>Sequencing and chromosome-scale assembly of the giantPleurodeles waltlgenome.</title>
        <authorList>
            <person name="Brown T."/>
            <person name="Elewa A."/>
            <person name="Iarovenko S."/>
            <person name="Subramanian E."/>
            <person name="Araus A.J."/>
            <person name="Petzold A."/>
            <person name="Susuki M."/>
            <person name="Suzuki K.-i.T."/>
            <person name="Hayashi T."/>
            <person name="Toyoda A."/>
            <person name="Oliveira C."/>
            <person name="Osipova E."/>
            <person name="Leigh N.D."/>
            <person name="Simon A."/>
            <person name="Yun M.H."/>
        </authorList>
    </citation>
    <scope>NUCLEOTIDE SEQUENCE</scope>
    <source>
        <strain evidence="2">20211129_DDA</strain>
        <tissue evidence="2">Liver</tissue>
    </source>
</reference>
<evidence type="ECO:0000313" key="2">
    <source>
        <dbReference type="EMBL" id="KAJ1187697.1"/>
    </source>
</evidence>
<accession>A0AAV7UJA6</accession>
<sequence>MDTVCSVFSHSWLSSNTAPASEWRCSRVREVSFPRCPDDQKAGACALTPDFRVPGKLNSEDGLELGPEDQDAEESAEAESGEREKN</sequence>
<organism evidence="2 3">
    <name type="scientific">Pleurodeles waltl</name>
    <name type="common">Iberian ribbed newt</name>
    <dbReference type="NCBI Taxonomy" id="8319"/>
    <lineage>
        <taxon>Eukaryota</taxon>
        <taxon>Metazoa</taxon>
        <taxon>Chordata</taxon>
        <taxon>Craniata</taxon>
        <taxon>Vertebrata</taxon>
        <taxon>Euteleostomi</taxon>
        <taxon>Amphibia</taxon>
        <taxon>Batrachia</taxon>
        <taxon>Caudata</taxon>
        <taxon>Salamandroidea</taxon>
        <taxon>Salamandridae</taxon>
        <taxon>Pleurodelinae</taxon>
        <taxon>Pleurodeles</taxon>
    </lineage>
</organism>
<protein>
    <submittedName>
        <fullName evidence="2">Uncharacterized protein</fullName>
    </submittedName>
</protein>
<comment type="caution">
    <text evidence="2">The sequence shown here is derived from an EMBL/GenBank/DDBJ whole genome shotgun (WGS) entry which is preliminary data.</text>
</comment>
<feature type="region of interest" description="Disordered" evidence="1">
    <location>
        <begin position="52"/>
        <end position="86"/>
    </location>
</feature>
<name>A0AAV7UJA6_PLEWA</name>
<evidence type="ECO:0000256" key="1">
    <source>
        <dbReference type="SAM" id="MobiDB-lite"/>
    </source>
</evidence>
<keyword evidence="3" id="KW-1185">Reference proteome</keyword>